<accession>A0A1V4IXQ8</accession>
<sequence>MEKLPVDKLDIEEWKRVLDVNLNGAFYTAKAAIPYLKRSGSGKIITIGSGMGHKGRADGAPYSCSKAGLWMLTRILAQELSEFKISVNELIPGPVNTDMGNDSKKDKNSAFSINGEWVKAPEDVIDLAVFLAGLPDTGPTAQSFSLMRRDI</sequence>
<dbReference type="InterPro" id="IPR036291">
    <property type="entry name" value="NAD(P)-bd_dom_sf"/>
</dbReference>
<dbReference type="GO" id="GO:0050235">
    <property type="term" value="F:pyridoxal 4-dehydrogenase activity"/>
    <property type="evidence" value="ECO:0007669"/>
    <property type="project" value="UniProtKB-EC"/>
</dbReference>
<reference evidence="2 3" key="1">
    <citation type="submission" date="2017-03" db="EMBL/GenBank/DDBJ databases">
        <title>Genome sequence of Clostridium oryzae DSM 28571.</title>
        <authorList>
            <person name="Poehlein A."/>
            <person name="Daniel R."/>
        </authorList>
    </citation>
    <scope>NUCLEOTIDE SEQUENCE [LARGE SCALE GENOMIC DNA]</scope>
    <source>
        <strain evidence="2 3">DSM 28571</strain>
    </source>
</reference>
<comment type="similarity">
    <text evidence="1">Belongs to the short-chain dehydrogenases/reductases (SDR) family.</text>
</comment>
<evidence type="ECO:0000256" key="1">
    <source>
        <dbReference type="ARBA" id="ARBA00006484"/>
    </source>
</evidence>
<dbReference type="AlphaFoldDB" id="A0A1V4IXQ8"/>
<dbReference type="PANTHER" id="PTHR42760">
    <property type="entry name" value="SHORT-CHAIN DEHYDROGENASES/REDUCTASES FAMILY MEMBER"/>
    <property type="match status" value="1"/>
</dbReference>
<evidence type="ECO:0000313" key="2">
    <source>
        <dbReference type="EMBL" id="OPJ64610.1"/>
    </source>
</evidence>
<dbReference type="InterPro" id="IPR020904">
    <property type="entry name" value="Sc_DH/Rdtase_CS"/>
</dbReference>
<protein>
    <submittedName>
        <fullName evidence="2">Pyridoxal 4-dehydrogenase</fullName>
        <ecNumber evidence="2">1.1.1.107</ecNumber>
    </submittedName>
</protein>
<dbReference type="SUPFAM" id="SSF51735">
    <property type="entry name" value="NAD(P)-binding Rossmann-fold domains"/>
    <property type="match status" value="1"/>
</dbReference>
<dbReference type="RefSeq" id="WP_242954308.1">
    <property type="nucleotide sequence ID" value="NZ_MZGV01000003.1"/>
</dbReference>
<dbReference type="EMBL" id="MZGV01000003">
    <property type="protein sequence ID" value="OPJ64610.1"/>
    <property type="molecule type" value="Genomic_DNA"/>
</dbReference>
<proteinExistence type="inferred from homology"/>
<dbReference type="STRING" id="1450648.CLORY_04780"/>
<dbReference type="PROSITE" id="PS00061">
    <property type="entry name" value="ADH_SHORT"/>
    <property type="match status" value="1"/>
</dbReference>
<evidence type="ECO:0000313" key="3">
    <source>
        <dbReference type="Proteomes" id="UP000190080"/>
    </source>
</evidence>
<keyword evidence="2" id="KW-0560">Oxidoreductase</keyword>
<name>A0A1V4IXQ8_9CLOT</name>
<dbReference type="Proteomes" id="UP000190080">
    <property type="component" value="Unassembled WGS sequence"/>
</dbReference>
<organism evidence="2 3">
    <name type="scientific">Clostridium oryzae</name>
    <dbReference type="NCBI Taxonomy" id="1450648"/>
    <lineage>
        <taxon>Bacteria</taxon>
        <taxon>Bacillati</taxon>
        <taxon>Bacillota</taxon>
        <taxon>Clostridia</taxon>
        <taxon>Eubacteriales</taxon>
        <taxon>Clostridiaceae</taxon>
        <taxon>Clostridium</taxon>
    </lineage>
</organism>
<dbReference type="CDD" id="cd05233">
    <property type="entry name" value="SDR_c"/>
    <property type="match status" value="1"/>
</dbReference>
<dbReference type="Pfam" id="PF00106">
    <property type="entry name" value="adh_short"/>
    <property type="match status" value="1"/>
</dbReference>
<dbReference type="EC" id="1.1.1.107" evidence="2"/>
<keyword evidence="3" id="KW-1185">Reference proteome</keyword>
<dbReference type="PRINTS" id="PR00081">
    <property type="entry name" value="GDHRDH"/>
</dbReference>
<dbReference type="Gene3D" id="3.40.50.720">
    <property type="entry name" value="NAD(P)-binding Rossmann-like Domain"/>
    <property type="match status" value="1"/>
</dbReference>
<dbReference type="InterPro" id="IPR002347">
    <property type="entry name" value="SDR_fam"/>
</dbReference>
<comment type="caution">
    <text evidence="2">The sequence shown here is derived from an EMBL/GenBank/DDBJ whole genome shotgun (WGS) entry which is preliminary data.</text>
</comment>
<gene>
    <name evidence="2" type="primary">pldh-t</name>
    <name evidence="2" type="ORF">CLORY_04780</name>
</gene>